<name>C6Y0L1_PEDHD</name>
<dbReference type="EMBL" id="CP001681">
    <property type="protein sequence ID" value="ACU02772.1"/>
    <property type="molecule type" value="Genomic_DNA"/>
</dbReference>
<organism evidence="1 2">
    <name type="scientific">Pedobacter heparinus (strain ATCC 13125 / DSM 2366 / CIP 104194 / JCM 7457 / NBRC 12017 / NCIMB 9290 / NRRL B-14731 / HIM 762-3)</name>
    <dbReference type="NCBI Taxonomy" id="485917"/>
    <lineage>
        <taxon>Bacteria</taxon>
        <taxon>Pseudomonadati</taxon>
        <taxon>Bacteroidota</taxon>
        <taxon>Sphingobacteriia</taxon>
        <taxon>Sphingobacteriales</taxon>
        <taxon>Sphingobacteriaceae</taxon>
        <taxon>Pedobacter</taxon>
    </lineage>
</organism>
<keyword evidence="2" id="KW-1185">Reference proteome</keyword>
<dbReference type="AlphaFoldDB" id="C6Y0L1"/>
<evidence type="ECO:0000313" key="1">
    <source>
        <dbReference type="EMBL" id="ACU02772.1"/>
    </source>
</evidence>
<dbReference type="RefSeq" id="WP_012780725.1">
    <property type="nucleotide sequence ID" value="NC_013061.1"/>
</dbReference>
<protein>
    <submittedName>
        <fullName evidence="1">Uncharacterized protein</fullName>
    </submittedName>
</protein>
<proteinExistence type="predicted"/>
<gene>
    <name evidence="1" type="ordered locus">Phep_0548</name>
</gene>
<dbReference type="HOGENOM" id="CLU_1413985_0_0_10"/>
<dbReference type="STRING" id="485917.Phep_0548"/>
<dbReference type="Proteomes" id="UP000000852">
    <property type="component" value="Chromosome"/>
</dbReference>
<dbReference type="KEGG" id="phe:Phep_0548"/>
<evidence type="ECO:0000313" key="2">
    <source>
        <dbReference type="Proteomes" id="UP000000852"/>
    </source>
</evidence>
<sequence length="192" mass="22802">MKLPNKKDIRLSIVNQKKIYAFLSKTIYNELIEYGVEEEYTFPFLLYLHWTVIKKYTDVSRNTIIYNTEKILHKLQNTIEAEKEIYNQELTDFIETLFADNSEILISIYQDVCETDSPPIWLQEWQNLCEFCYTTKSQRLICLSLLKIVNECLNMPHHKTNISLNILLKIEKNKQDMMCPDRQVGYILGNYG</sequence>
<accession>C6Y0L1</accession>
<reference evidence="1 2" key="1">
    <citation type="journal article" date="2009" name="Stand. Genomic Sci.">
        <title>Complete genome sequence of Pedobacter heparinus type strain (HIM 762-3).</title>
        <authorList>
            <person name="Han C."/>
            <person name="Spring S."/>
            <person name="Lapidus A."/>
            <person name="Del Rio T.G."/>
            <person name="Tice H."/>
            <person name="Copeland A."/>
            <person name="Cheng J.F."/>
            <person name="Lucas S."/>
            <person name="Chen F."/>
            <person name="Nolan M."/>
            <person name="Bruce D."/>
            <person name="Goodwin L."/>
            <person name="Pitluck S."/>
            <person name="Ivanova N."/>
            <person name="Mavromatis K."/>
            <person name="Mikhailova N."/>
            <person name="Pati A."/>
            <person name="Chen A."/>
            <person name="Palaniappan K."/>
            <person name="Land M."/>
            <person name="Hauser L."/>
            <person name="Chang Y.J."/>
            <person name="Jeffries C.C."/>
            <person name="Saunders E."/>
            <person name="Chertkov O."/>
            <person name="Brettin T."/>
            <person name="Goker M."/>
            <person name="Rohde M."/>
            <person name="Bristow J."/>
            <person name="Eisen J.A."/>
            <person name="Markowitz V."/>
            <person name="Hugenholtz P."/>
            <person name="Kyrpides N.C."/>
            <person name="Klenk H.P."/>
            <person name="Detter J.C."/>
        </authorList>
    </citation>
    <scope>NUCLEOTIDE SEQUENCE [LARGE SCALE GENOMIC DNA]</scope>
    <source>
        <strain evidence="2">ATCC 13125 / DSM 2366 / CIP 104194 / JCM 7457 / NBRC 12017 / NCIMB 9290 / NRRL B-14731 / HIM 762-3</strain>
    </source>
</reference>